<accession>A0AA40SQP7</accession>
<comment type="caution">
    <text evidence="1">The sequence shown here is derived from an EMBL/GenBank/DDBJ whole genome shotgun (WGS) entry which is preliminary data.</text>
</comment>
<evidence type="ECO:0000313" key="1">
    <source>
        <dbReference type="EMBL" id="MBB4140546.1"/>
    </source>
</evidence>
<name>A0AA40SQP7_9MICO</name>
<dbReference type="EMBL" id="JACIFH010000001">
    <property type="protein sequence ID" value="MBB4140546.1"/>
    <property type="molecule type" value="Genomic_DNA"/>
</dbReference>
<gene>
    <name evidence="1" type="ORF">BKA10_002340</name>
</gene>
<reference evidence="1 2" key="1">
    <citation type="submission" date="2020-08" db="EMBL/GenBank/DDBJ databases">
        <title>Sequencing the genomes of 1000 actinobacteria strains.</title>
        <authorList>
            <person name="Klenk H.-P."/>
        </authorList>
    </citation>
    <scope>NUCLEOTIDE SEQUENCE [LARGE SCALE GENOMIC DNA]</scope>
    <source>
        <strain evidence="1 2">DSM 19600</strain>
    </source>
</reference>
<organism evidence="1 2">
    <name type="scientific">Microbacterium invictum</name>
    <dbReference type="NCBI Taxonomy" id="515415"/>
    <lineage>
        <taxon>Bacteria</taxon>
        <taxon>Bacillati</taxon>
        <taxon>Actinomycetota</taxon>
        <taxon>Actinomycetes</taxon>
        <taxon>Micrococcales</taxon>
        <taxon>Microbacteriaceae</taxon>
        <taxon>Microbacterium</taxon>
    </lineage>
</organism>
<protein>
    <submittedName>
        <fullName evidence="1">Uncharacterized protein</fullName>
    </submittedName>
</protein>
<dbReference type="AlphaFoldDB" id="A0AA40SQP7"/>
<dbReference type="RefSeq" id="WP_183500066.1">
    <property type="nucleotide sequence ID" value="NZ_BAABCO010000004.1"/>
</dbReference>
<keyword evidence="2" id="KW-1185">Reference proteome</keyword>
<evidence type="ECO:0000313" key="2">
    <source>
        <dbReference type="Proteomes" id="UP000549113"/>
    </source>
</evidence>
<proteinExistence type="predicted"/>
<sequence length="48" mass="5255">MLDSASRALEWPSTSPEIAALIRDAERLIEQGREEGVVAMEAALSRMP</sequence>
<dbReference type="Proteomes" id="UP000549113">
    <property type="component" value="Unassembled WGS sequence"/>
</dbReference>